<name>A0A2M6Z2W4_9BACT</name>
<dbReference type="Proteomes" id="UP000228777">
    <property type="component" value="Unassembled WGS sequence"/>
</dbReference>
<proteinExistence type="predicted"/>
<evidence type="ECO:0008006" key="3">
    <source>
        <dbReference type="Google" id="ProtNLM"/>
    </source>
</evidence>
<gene>
    <name evidence="1" type="ORF">COS93_01740</name>
</gene>
<protein>
    <recommendedName>
        <fullName evidence="3">DUF1566 domain-containing protein</fullName>
    </recommendedName>
</protein>
<comment type="caution">
    <text evidence="1">The sequence shown here is derived from an EMBL/GenBank/DDBJ whole genome shotgun (WGS) entry which is preliminary data.</text>
</comment>
<sequence length="231" mass="25542">DFTSSTLGSSIPSLPIDPKNNSSYYYTFLSNGTNFELDCVLESKTYRDKMTNDGGDRSDRYEVGSSLYYNLRDTGPAGGLIFYDKGSYSGSPSWRYLEAAPSDQANSVWGTYPLFVWADGTAIGTGYQNTLVIIADDPLPNKAADRCADLSIVNNGITYDDWFLPSQDELNLMYTNLKVYGVGGFADSYYWSSSGLAYQGNNQARSQNFSNGTQYSSEKNTTRCVRAVRAF</sequence>
<dbReference type="EMBL" id="PEWP01000033">
    <property type="protein sequence ID" value="PIU46758.1"/>
    <property type="molecule type" value="Genomic_DNA"/>
</dbReference>
<accession>A0A2M6Z2W4</accession>
<evidence type="ECO:0000313" key="2">
    <source>
        <dbReference type="Proteomes" id="UP000228777"/>
    </source>
</evidence>
<feature type="non-terminal residue" evidence="1">
    <location>
        <position position="1"/>
    </location>
</feature>
<reference evidence="2" key="1">
    <citation type="submission" date="2017-09" db="EMBL/GenBank/DDBJ databases">
        <title>Depth-based differentiation of microbial function through sediment-hosted aquifers and enrichment of novel symbionts in the deep terrestrial subsurface.</title>
        <authorList>
            <person name="Probst A.J."/>
            <person name="Ladd B."/>
            <person name="Jarett J.K."/>
            <person name="Geller-Mcgrath D.E."/>
            <person name="Sieber C.M.K."/>
            <person name="Emerson J.B."/>
            <person name="Anantharaman K."/>
            <person name="Thomas B.C."/>
            <person name="Malmstrom R."/>
            <person name="Stieglmeier M."/>
            <person name="Klingl A."/>
            <person name="Woyke T."/>
            <person name="Ryan C.M."/>
            <person name="Banfield J.F."/>
        </authorList>
    </citation>
    <scope>NUCLEOTIDE SEQUENCE [LARGE SCALE GENOMIC DNA]</scope>
</reference>
<dbReference type="AlphaFoldDB" id="A0A2M6Z2W4"/>
<organism evidence="1 2">
    <name type="scientific">bacterium (Candidatus Gribaldobacteria) CG07_land_8_20_14_0_80_33_18</name>
    <dbReference type="NCBI Taxonomy" id="2014272"/>
    <lineage>
        <taxon>Bacteria</taxon>
        <taxon>Candidatus Gribaldobacteria</taxon>
    </lineage>
</organism>
<evidence type="ECO:0000313" key="1">
    <source>
        <dbReference type="EMBL" id="PIU46758.1"/>
    </source>
</evidence>